<dbReference type="InterPro" id="IPR045733">
    <property type="entry name" value="DUF6087"/>
</dbReference>
<evidence type="ECO:0000256" key="1">
    <source>
        <dbReference type="SAM" id="MobiDB-lite"/>
    </source>
</evidence>
<feature type="region of interest" description="Disordered" evidence="1">
    <location>
        <begin position="79"/>
        <end position="114"/>
    </location>
</feature>
<feature type="region of interest" description="Disordered" evidence="1">
    <location>
        <begin position="20"/>
        <end position="47"/>
    </location>
</feature>
<gene>
    <name evidence="2" type="ORF">FRZ00_34745</name>
</gene>
<organism evidence="2 3">
    <name type="scientific">Streptomyces mobaraensis</name>
    <name type="common">Streptoverticillium mobaraense</name>
    <dbReference type="NCBI Taxonomy" id="35621"/>
    <lineage>
        <taxon>Bacteria</taxon>
        <taxon>Bacillati</taxon>
        <taxon>Actinomycetota</taxon>
        <taxon>Actinomycetes</taxon>
        <taxon>Kitasatosporales</taxon>
        <taxon>Streptomycetaceae</taxon>
        <taxon>Streptomyces</taxon>
    </lineage>
</organism>
<evidence type="ECO:0000313" key="2">
    <source>
        <dbReference type="EMBL" id="KAB7832507.1"/>
    </source>
</evidence>
<sequence>MRHDAVMHEESLEEWARRREARRARSKGKLGTVPLTSGPHRGGHVEPAAPRVIQEWSGREWVTVGIVPDLALARAILYPPQPPEERAAEWDRPAMGRGRDRHRKPSGAEQQRDQ</sequence>
<reference evidence="2 3" key="1">
    <citation type="journal article" date="2019" name="Microb. Cell Fact.">
        <title>Exploring novel herbicidin analogues by transcriptional regulator overexpression and MS/MS molecular networking.</title>
        <authorList>
            <person name="Shi Y."/>
            <person name="Gu R."/>
            <person name="Li Y."/>
            <person name="Wang X."/>
            <person name="Ren W."/>
            <person name="Li X."/>
            <person name="Wang L."/>
            <person name="Xie Y."/>
            <person name="Hong B."/>
        </authorList>
    </citation>
    <scope>NUCLEOTIDE SEQUENCE [LARGE SCALE GENOMIC DNA]</scope>
    <source>
        <strain evidence="2 3">US-43</strain>
    </source>
</reference>
<comment type="caution">
    <text evidence="2">The sequence shown here is derived from an EMBL/GenBank/DDBJ whole genome shotgun (WGS) entry which is preliminary data.</text>
</comment>
<proteinExistence type="predicted"/>
<accession>A0A5N5VYR7</accession>
<feature type="compositionally biased region" description="Basic and acidic residues" evidence="1">
    <location>
        <begin position="83"/>
        <end position="98"/>
    </location>
</feature>
<keyword evidence="3" id="KW-1185">Reference proteome</keyword>
<name>A0A5N5VYR7_STRMB</name>
<evidence type="ECO:0000313" key="3">
    <source>
        <dbReference type="Proteomes" id="UP000327000"/>
    </source>
</evidence>
<dbReference type="AlphaFoldDB" id="A0A5N5VYR7"/>
<protein>
    <submittedName>
        <fullName evidence="2">Uncharacterized protein</fullName>
    </submittedName>
</protein>
<dbReference type="EMBL" id="VOKX01000145">
    <property type="protein sequence ID" value="KAB7832507.1"/>
    <property type="molecule type" value="Genomic_DNA"/>
</dbReference>
<dbReference type="Proteomes" id="UP000327000">
    <property type="component" value="Unassembled WGS sequence"/>
</dbReference>
<dbReference type="Pfam" id="PF19565">
    <property type="entry name" value="DUF6087"/>
    <property type="match status" value="1"/>
</dbReference>